<keyword evidence="3 7" id="KW-0812">Transmembrane</keyword>
<feature type="transmembrane region" description="Helical" evidence="7">
    <location>
        <begin position="420"/>
        <end position="443"/>
    </location>
</feature>
<proteinExistence type="inferred from homology"/>
<protein>
    <submittedName>
        <fullName evidence="8">Mate efflux protein, multi antimicrobial extrusion family</fullName>
    </submittedName>
</protein>
<organism evidence="8 9">
    <name type="scientific">Ectocarpus siliculosus</name>
    <name type="common">Brown alga</name>
    <name type="synonym">Conferva siliculosa</name>
    <dbReference type="NCBI Taxonomy" id="2880"/>
    <lineage>
        <taxon>Eukaryota</taxon>
        <taxon>Sar</taxon>
        <taxon>Stramenopiles</taxon>
        <taxon>Ochrophyta</taxon>
        <taxon>PX clade</taxon>
        <taxon>Phaeophyceae</taxon>
        <taxon>Ectocarpales</taxon>
        <taxon>Ectocarpaceae</taxon>
        <taxon>Ectocarpus</taxon>
    </lineage>
</organism>
<evidence type="ECO:0000313" key="9">
    <source>
        <dbReference type="Proteomes" id="UP000002630"/>
    </source>
</evidence>
<feature type="region of interest" description="Disordered" evidence="6">
    <location>
        <begin position="1"/>
        <end position="70"/>
    </location>
</feature>
<evidence type="ECO:0000313" key="8">
    <source>
        <dbReference type="EMBL" id="CBN77635.1"/>
    </source>
</evidence>
<evidence type="ECO:0000256" key="5">
    <source>
        <dbReference type="ARBA" id="ARBA00023136"/>
    </source>
</evidence>
<dbReference type="EMBL" id="FN648830">
    <property type="protein sequence ID" value="CBN77635.1"/>
    <property type="molecule type" value="Genomic_DNA"/>
</dbReference>
<dbReference type="GO" id="GO:0015297">
    <property type="term" value="F:antiporter activity"/>
    <property type="evidence" value="ECO:0007669"/>
    <property type="project" value="InterPro"/>
</dbReference>
<dbReference type="AlphaFoldDB" id="D8LQW2"/>
<feature type="transmembrane region" description="Helical" evidence="7">
    <location>
        <begin position="389"/>
        <end position="413"/>
    </location>
</feature>
<dbReference type="STRING" id="2880.D8LQW2"/>
<evidence type="ECO:0000256" key="6">
    <source>
        <dbReference type="SAM" id="MobiDB-lite"/>
    </source>
</evidence>
<keyword evidence="9" id="KW-1185">Reference proteome</keyword>
<sequence>MGASPSRTASSPSPQQRSGLLGKGVSGSNDDVVDDGYGTAGSSTRLQATAPTGNDLDPEDPSAAAAGLRSGDADGGIDAYLPIGTDGNGEASAKSKNDGLSGQILSIAVPALVALSVDPLMSAVDTAYIGRLAAEHGGGEIGLGALALNTNVFTFSFYIFNFLATVPTPFVASARAKGDEKGAARLIGQLLTAALALGVVLLVLLEFFGVHLLQLLGATAVNEDQGFLDTKTPLLIGLAANGLNFVLDPILIFQFGWGLQGAAIATVTAEWAGVMAFLVLLAQKEPSIRLRPVSLPKNREGWKEGSAVLTSSAAVFGRTVALQGALGTATAFAARVGPTAIAAHQVCNQLYLLLAFAADSLAVAAQGLVADRLGGGMVAEGREVAGRLIVFGLGLGVGTLVIFQVFGGVLPLIFTSDQKVIAAIAPVIAVVGLLQPLNGYVFVGDGILQGTQDFVYERRRYK</sequence>
<reference evidence="8 9" key="1">
    <citation type="journal article" date="2010" name="Nature">
        <title>The Ectocarpus genome and the independent evolution of multicellularity in brown algae.</title>
        <authorList>
            <person name="Cock J.M."/>
            <person name="Sterck L."/>
            <person name="Rouze P."/>
            <person name="Scornet D."/>
            <person name="Allen A.E."/>
            <person name="Amoutzias G."/>
            <person name="Anthouard V."/>
            <person name="Artiguenave F."/>
            <person name="Aury J.M."/>
            <person name="Badger J.H."/>
            <person name="Beszteri B."/>
            <person name="Billiau K."/>
            <person name="Bonnet E."/>
            <person name="Bothwell J.H."/>
            <person name="Bowler C."/>
            <person name="Boyen C."/>
            <person name="Brownlee C."/>
            <person name="Carrano C.J."/>
            <person name="Charrier B."/>
            <person name="Cho G.Y."/>
            <person name="Coelho S.M."/>
            <person name="Collen J."/>
            <person name="Corre E."/>
            <person name="Da Silva C."/>
            <person name="Delage L."/>
            <person name="Delaroque N."/>
            <person name="Dittami S.M."/>
            <person name="Doulbeau S."/>
            <person name="Elias M."/>
            <person name="Farnham G."/>
            <person name="Gachon C.M."/>
            <person name="Gschloessl B."/>
            <person name="Heesch S."/>
            <person name="Jabbari K."/>
            <person name="Jubin C."/>
            <person name="Kawai H."/>
            <person name="Kimura K."/>
            <person name="Kloareg B."/>
            <person name="Kupper F.C."/>
            <person name="Lang D."/>
            <person name="Le Bail A."/>
            <person name="Leblanc C."/>
            <person name="Lerouge P."/>
            <person name="Lohr M."/>
            <person name="Lopez P.J."/>
            <person name="Martens C."/>
            <person name="Maumus F."/>
            <person name="Michel G."/>
            <person name="Miranda-Saavedra D."/>
            <person name="Morales J."/>
            <person name="Moreau H."/>
            <person name="Motomura T."/>
            <person name="Nagasato C."/>
            <person name="Napoli C.A."/>
            <person name="Nelson D.R."/>
            <person name="Nyvall-Collen P."/>
            <person name="Peters A.F."/>
            <person name="Pommier C."/>
            <person name="Potin P."/>
            <person name="Poulain J."/>
            <person name="Quesneville H."/>
            <person name="Read B."/>
            <person name="Rensing S.A."/>
            <person name="Ritter A."/>
            <person name="Rousvoal S."/>
            <person name="Samanta M."/>
            <person name="Samson G."/>
            <person name="Schroeder D.C."/>
            <person name="Segurens B."/>
            <person name="Strittmatter M."/>
            <person name="Tonon T."/>
            <person name="Tregear J.W."/>
            <person name="Valentin K."/>
            <person name="von Dassow P."/>
            <person name="Yamagishi T."/>
            <person name="Van de Peer Y."/>
            <person name="Wincker P."/>
        </authorList>
    </citation>
    <scope>NUCLEOTIDE SEQUENCE [LARGE SCALE GENOMIC DNA]</scope>
    <source>
        <strain evidence="9">Ec32 / CCAP1310/4</strain>
    </source>
</reference>
<evidence type="ECO:0000256" key="4">
    <source>
        <dbReference type="ARBA" id="ARBA00022989"/>
    </source>
</evidence>
<dbReference type="GO" id="GO:0016020">
    <property type="term" value="C:membrane"/>
    <property type="evidence" value="ECO:0007669"/>
    <property type="project" value="UniProtKB-SubCell"/>
</dbReference>
<dbReference type="OrthoDB" id="2126698at2759"/>
<dbReference type="Proteomes" id="UP000002630">
    <property type="component" value="Linkage Group LG18"/>
</dbReference>
<dbReference type="NCBIfam" id="TIGR00797">
    <property type="entry name" value="matE"/>
    <property type="match status" value="1"/>
</dbReference>
<comment type="similarity">
    <text evidence="2">Belongs to the multi antimicrobial extrusion (MATE) (TC 2.A.66.1) family.</text>
</comment>
<dbReference type="GO" id="GO:0042910">
    <property type="term" value="F:xenobiotic transmembrane transporter activity"/>
    <property type="evidence" value="ECO:0007669"/>
    <property type="project" value="InterPro"/>
</dbReference>
<keyword evidence="4 7" id="KW-1133">Transmembrane helix</keyword>
<evidence type="ECO:0000256" key="7">
    <source>
        <dbReference type="SAM" id="Phobius"/>
    </source>
</evidence>
<evidence type="ECO:0000256" key="3">
    <source>
        <dbReference type="ARBA" id="ARBA00022692"/>
    </source>
</evidence>
<dbReference type="PANTHER" id="PTHR42893:SF46">
    <property type="entry name" value="PROTEIN DETOXIFICATION 44, CHLOROPLASTIC"/>
    <property type="match status" value="1"/>
</dbReference>
<feature type="transmembrane region" description="Helical" evidence="7">
    <location>
        <begin position="141"/>
        <end position="166"/>
    </location>
</feature>
<gene>
    <name evidence="8" type="ORF">Esi_0061_0005</name>
</gene>
<feature type="compositionally biased region" description="Low complexity" evidence="6">
    <location>
        <begin position="1"/>
        <end position="18"/>
    </location>
</feature>
<comment type="subcellular location">
    <subcellularLocation>
        <location evidence="1">Membrane</location>
        <topology evidence="1">Multi-pass membrane protein</topology>
    </subcellularLocation>
</comment>
<dbReference type="OMA" id="RIWGAPF"/>
<dbReference type="eggNOG" id="KOG1347">
    <property type="taxonomic scope" value="Eukaryota"/>
</dbReference>
<dbReference type="EMBL" id="FN649743">
    <property type="protein sequence ID" value="CBN77635.1"/>
    <property type="molecule type" value="Genomic_DNA"/>
</dbReference>
<evidence type="ECO:0000256" key="2">
    <source>
        <dbReference type="ARBA" id="ARBA00010199"/>
    </source>
</evidence>
<accession>D8LQW2</accession>
<dbReference type="InParanoid" id="D8LQW2"/>
<evidence type="ECO:0000256" key="1">
    <source>
        <dbReference type="ARBA" id="ARBA00004141"/>
    </source>
</evidence>
<feature type="compositionally biased region" description="Polar residues" evidence="6">
    <location>
        <begin position="40"/>
        <end position="52"/>
    </location>
</feature>
<dbReference type="Pfam" id="PF01554">
    <property type="entry name" value="MatE"/>
    <property type="match status" value="2"/>
</dbReference>
<feature type="transmembrane region" description="Helical" evidence="7">
    <location>
        <begin position="263"/>
        <end position="282"/>
    </location>
</feature>
<name>D8LQW2_ECTSI</name>
<feature type="transmembrane region" description="Helical" evidence="7">
    <location>
        <begin position="186"/>
        <end position="213"/>
    </location>
</feature>
<keyword evidence="5 7" id="KW-0472">Membrane</keyword>
<dbReference type="InterPro" id="IPR044644">
    <property type="entry name" value="DinF-like"/>
</dbReference>
<dbReference type="InterPro" id="IPR002528">
    <property type="entry name" value="MATE_fam"/>
</dbReference>
<dbReference type="PANTHER" id="PTHR42893">
    <property type="entry name" value="PROTEIN DETOXIFICATION 44, CHLOROPLASTIC-RELATED"/>
    <property type="match status" value="1"/>
</dbReference>